<dbReference type="Proteomes" id="UP000324831">
    <property type="component" value="Unassembled WGS sequence"/>
</dbReference>
<evidence type="ECO:0000313" key="1">
    <source>
        <dbReference type="EMBL" id="GCE63520.1"/>
    </source>
</evidence>
<protein>
    <submittedName>
        <fullName evidence="1">Uncharacterized protein</fullName>
    </submittedName>
</protein>
<comment type="caution">
    <text evidence="1">The sequence shown here is derived from an EMBL/GenBank/DDBJ whole genome shotgun (WGS) entry which is preliminary data.</text>
</comment>
<organism evidence="1 2">
    <name type="scientific">Candidatus Mycoplasma haematohominis</name>
    <dbReference type="NCBI Taxonomy" id="1494318"/>
    <lineage>
        <taxon>Bacteria</taxon>
        <taxon>Bacillati</taxon>
        <taxon>Mycoplasmatota</taxon>
        <taxon>Mollicutes</taxon>
        <taxon>Mycoplasmataceae</taxon>
        <taxon>Mycoplasma</taxon>
    </lineage>
</organism>
<dbReference type="RefSeq" id="WP_216083581.1">
    <property type="nucleotide sequence ID" value="NZ_CACTIB010000031.1"/>
</dbReference>
<reference evidence="1 2" key="1">
    <citation type="submission" date="2019-01" db="EMBL/GenBank/DDBJ databases">
        <title>Draft genome sequences of Candidatus Mycoplasma haemohominis SWG34-3 identified from a patient with pyrexia, anemia and liver dysfunction.</title>
        <authorList>
            <person name="Sekizuka T."/>
            <person name="Hattori N."/>
            <person name="Katano H."/>
            <person name="Takuma T."/>
            <person name="Ito T."/>
            <person name="Arai N."/>
            <person name="Yanai R."/>
            <person name="Ishii S."/>
            <person name="Miura Y."/>
            <person name="Tokunaga T."/>
            <person name="Watanabe H."/>
            <person name="Nomura N."/>
            <person name="Eguchi J."/>
            <person name="Arai T."/>
            <person name="Hasegawa H."/>
            <person name="Nakamaki T."/>
            <person name="Wakita T."/>
            <person name="Niki Y."/>
            <person name="Kuroda M."/>
        </authorList>
    </citation>
    <scope>NUCLEOTIDE SEQUENCE [LARGE SCALE GENOMIC DNA]</scope>
    <source>
        <strain evidence="1">SWG34-3</strain>
    </source>
</reference>
<sequence>MDPLKVGVATVVVAVGATGTGIGVSKYLNTPYSLKSFLDSDDGKSKRNEYSSKLGGIDKNQKLFVANTKSNDWWWRKKYKELQQAESKSTEFNAATDYSEDATDTNSKAINKLCDDAYKKDPSTISTTATDTNPTYKQDIAKYCTVSSQVDDITWTTTTGAAG</sequence>
<dbReference type="AlphaFoldDB" id="A0A478FU07"/>
<name>A0A478FU07_9MOLU</name>
<gene>
    <name evidence="1" type="ORF">MHSWG343_05170</name>
</gene>
<evidence type="ECO:0000313" key="2">
    <source>
        <dbReference type="Proteomes" id="UP000324831"/>
    </source>
</evidence>
<proteinExistence type="predicted"/>
<dbReference type="EMBL" id="BIMN01000002">
    <property type="protein sequence ID" value="GCE63520.1"/>
    <property type="molecule type" value="Genomic_DNA"/>
</dbReference>
<accession>A0A478FU07</accession>